<evidence type="ECO:0000259" key="8">
    <source>
        <dbReference type="Pfam" id="PF07992"/>
    </source>
</evidence>
<evidence type="ECO:0000256" key="4">
    <source>
        <dbReference type="ARBA" id="ARBA00022827"/>
    </source>
</evidence>
<evidence type="ECO:0000256" key="5">
    <source>
        <dbReference type="ARBA" id="ARBA00023002"/>
    </source>
</evidence>
<gene>
    <name evidence="9" type="ORF">EGH24_07045</name>
</gene>
<feature type="domain" description="FAD/NAD(P)-binding" evidence="8">
    <location>
        <begin position="5"/>
        <end position="315"/>
    </location>
</feature>
<dbReference type="PRINTS" id="PR00368">
    <property type="entry name" value="FADPNR"/>
</dbReference>
<dbReference type="PANTHER" id="PTHR43429:SF1">
    <property type="entry name" value="NAD(P)H SULFUR OXIDOREDUCTASE (COA-DEPENDENT)"/>
    <property type="match status" value="1"/>
</dbReference>
<dbReference type="InterPro" id="IPR036188">
    <property type="entry name" value="FAD/NAD-bd_sf"/>
</dbReference>
<dbReference type="PANTHER" id="PTHR43429">
    <property type="entry name" value="PYRIDINE NUCLEOTIDE-DISULFIDE OXIDOREDUCTASE DOMAIN-CONTAINING"/>
    <property type="match status" value="1"/>
</dbReference>
<evidence type="ECO:0000313" key="10">
    <source>
        <dbReference type="Proteomes" id="UP000705823"/>
    </source>
</evidence>
<reference evidence="9" key="1">
    <citation type="submission" date="2019-02" db="EMBL/GenBank/DDBJ databases">
        <title>Halonotius sp. a new haloarchaeum isolated from saline soil.</title>
        <authorList>
            <person name="Duran-Viseras A."/>
            <person name="Sanchez-Porro C."/>
            <person name="Ventosa A."/>
        </authorList>
    </citation>
    <scope>NUCLEOTIDE SEQUENCE</scope>
    <source>
        <strain evidence="9">F15B</strain>
    </source>
</reference>
<keyword evidence="5" id="KW-0560">Oxidoreductase</keyword>
<dbReference type="Pfam" id="PF02852">
    <property type="entry name" value="Pyr_redox_dim"/>
    <property type="match status" value="1"/>
</dbReference>
<proteinExistence type="inferred from homology"/>
<dbReference type="Proteomes" id="UP000705823">
    <property type="component" value="Unassembled WGS sequence"/>
</dbReference>
<evidence type="ECO:0000256" key="3">
    <source>
        <dbReference type="ARBA" id="ARBA00022630"/>
    </source>
</evidence>
<keyword evidence="10" id="KW-1185">Reference proteome</keyword>
<organism evidence="9 10">
    <name type="scientific">Halonotius terrestris</name>
    <dbReference type="NCBI Taxonomy" id="2487750"/>
    <lineage>
        <taxon>Archaea</taxon>
        <taxon>Methanobacteriati</taxon>
        <taxon>Methanobacteriota</taxon>
        <taxon>Stenosarchaea group</taxon>
        <taxon>Halobacteria</taxon>
        <taxon>Halobacteriales</taxon>
        <taxon>Haloferacaceae</taxon>
        <taxon>Halonotius</taxon>
    </lineage>
</organism>
<feature type="domain" description="Pyridine nucleotide-disulphide oxidoreductase dimerisation" evidence="7">
    <location>
        <begin position="357"/>
        <end position="460"/>
    </location>
</feature>
<protein>
    <submittedName>
        <fullName evidence="9">Pyridine nucleotide-disulfide oxidoreductase</fullName>
    </submittedName>
</protein>
<dbReference type="SUPFAM" id="SSF55424">
    <property type="entry name" value="FAD/NAD-linked reductases, dimerisation (C-terminal) domain"/>
    <property type="match status" value="1"/>
</dbReference>
<dbReference type="EMBL" id="RKLU01000003">
    <property type="protein sequence ID" value="TQQ80907.1"/>
    <property type="molecule type" value="Genomic_DNA"/>
</dbReference>
<name>A0A8J8PBE7_9EURY</name>
<evidence type="ECO:0000256" key="2">
    <source>
        <dbReference type="ARBA" id="ARBA00009130"/>
    </source>
</evidence>
<dbReference type="InterPro" id="IPR016156">
    <property type="entry name" value="FAD/NAD-linked_Rdtase_dimer_sf"/>
</dbReference>
<dbReference type="InterPro" id="IPR004099">
    <property type="entry name" value="Pyr_nucl-diS_OxRdtase_dimer"/>
</dbReference>
<dbReference type="Gene3D" id="3.50.50.60">
    <property type="entry name" value="FAD/NAD(P)-binding domain"/>
    <property type="match status" value="2"/>
</dbReference>
<comment type="similarity">
    <text evidence="2">Belongs to the class-III pyridine nucleotide-disulfide oxidoreductase family.</text>
</comment>
<dbReference type="OrthoDB" id="27922at2157"/>
<keyword evidence="4" id="KW-0274">FAD</keyword>
<comment type="caution">
    <text evidence="9">The sequence shown here is derived from an EMBL/GenBank/DDBJ whole genome shotgun (WGS) entry which is preliminary data.</text>
</comment>
<dbReference type="InterPro" id="IPR023753">
    <property type="entry name" value="FAD/NAD-binding_dom"/>
</dbReference>
<evidence type="ECO:0000259" key="7">
    <source>
        <dbReference type="Pfam" id="PF02852"/>
    </source>
</evidence>
<evidence type="ECO:0000256" key="6">
    <source>
        <dbReference type="ARBA" id="ARBA00023284"/>
    </source>
</evidence>
<dbReference type="SUPFAM" id="SSF51905">
    <property type="entry name" value="FAD/NAD(P)-binding domain"/>
    <property type="match status" value="1"/>
</dbReference>
<keyword evidence="6" id="KW-0676">Redox-active center</keyword>
<dbReference type="AlphaFoldDB" id="A0A8J8PBE7"/>
<dbReference type="RefSeq" id="WP_142979469.1">
    <property type="nucleotide sequence ID" value="NZ_RKLU01000003.1"/>
</dbReference>
<evidence type="ECO:0000313" key="9">
    <source>
        <dbReference type="EMBL" id="TQQ80907.1"/>
    </source>
</evidence>
<dbReference type="InterPro" id="IPR050260">
    <property type="entry name" value="FAD-bd_OxRdtase"/>
</dbReference>
<keyword evidence="3" id="KW-0285">Flavoprotein</keyword>
<sequence>MTAPFVVVGADAAGLSAASKYRRVDPDREVIVFEKGQWISYAYCGMPYFIAGRIDQLSDLLSLSPAEADERGIDLKRGHEVIAVNPDDGVVHIERGKDGETIEQPYSDLLVATGGRASTGPFDVRDLDGAFTLHNMDAAAAIDAYIADSESYSFDRVADTPVDRERIEYNAGQPAPETAAIVGGGYVGVEMAEALRERGLEVHLFQRSGHVLPPFGKPVADRVETELAEQGVTVHTNTPVAELRGEERIKAVSFDGGDDEIPVDLAIVGVGIQPNTELLDDTGIELGEGGAIRTDEYGRTNLDRVYAAGDCATARHTVTGEETWVPLGLTANRGGRAIGATVAGDETPVGDIAGTAVVKAFDMECGRVGLLDETAARKAGFDPVRKTITAGSRSGYYPGNAETDVTLVADRETGKLLGGAIVGSDRAAVRINTLSTALDAGLTVPEVERLDLAYAPPFSPVWDPVLVAAKVLGGQLPD</sequence>
<dbReference type="Pfam" id="PF07992">
    <property type="entry name" value="Pyr_redox_2"/>
    <property type="match status" value="1"/>
</dbReference>
<evidence type="ECO:0000256" key="1">
    <source>
        <dbReference type="ARBA" id="ARBA00001974"/>
    </source>
</evidence>
<comment type="cofactor">
    <cofactor evidence="1">
        <name>FAD</name>
        <dbReference type="ChEBI" id="CHEBI:57692"/>
    </cofactor>
</comment>
<dbReference type="PRINTS" id="PR00411">
    <property type="entry name" value="PNDRDTASEI"/>
</dbReference>
<dbReference type="GO" id="GO:0016491">
    <property type="term" value="F:oxidoreductase activity"/>
    <property type="evidence" value="ECO:0007669"/>
    <property type="project" value="UniProtKB-KW"/>
</dbReference>
<accession>A0A8J8PBE7</accession>